<dbReference type="InterPro" id="IPR011006">
    <property type="entry name" value="CheY-like_superfamily"/>
</dbReference>
<evidence type="ECO:0000313" key="9">
    <source>
        <dbReference type="Proteomes" id="UP000051922"/>
    </source>
</evidence>
<comment type="caution">
    <text evidence="8">The sequence shown here is derived from an EMBL/GenBank/DDBJ whole genome shotgun (WGS) entry which is preliminary data.</text>
</comment>
<dbReference type="PROSITE" id="PS50043">
    <property type="entry name" value="HTH_LUXR_2"/>
    <property type="match status" value="1"/>
</dbReference>
<dbReference type="OrthoDB" id="9780153at2"/>
<evidence type="ECO:0000256" key="2">
    <source>
        <dbReference type="ARBA" id="ARBA00023015"/>
    </source>
</evidence>
<evidence type="ECO:0000259" key="6">
    <source>
        <dbReference type="PROSITE" id="PS50043"/>
    </source>
</evidence>
<dbReference type="SUPFAM" id="SSF46894">
    <property type="entry name" value="C-terminal effector domain of the bipartite response regulators"/>
    <property type="match status" value="1"/>
</dbReference>
<evidence type="ECO:0000313" key="8">
    <source>
        <dbReference type="EMBL" id="KRL84489.1"/>
    </source>
</evidence>
<keyword evidence="3" id="KW-0238">DNA-binding</keyword>
<dbReference type="Gene3D" id="3.40.50.2300">
    <property type="match status" value="1"/>
</dbReference>
<dbReference type="SMART" id="SM00421">
    <property type="entry name" value="HTH_LUXR"/>
    <property type="match status" value="1"/>
</dbReference>
<dbReference type="GO" id="GO:0000160">
    <property type="term" value="P:phosphorelay signal transduction system"/>
    <property type="evidence" value="ECO:0007669"/>
    <property type="project" value="InterPro"/>
</dbReference>
<dbReference type="InterPro" id="IPR016032">
    <property type="entry name" value="Sig_transdc_resp-reg_C-effctor"/>
</dbReference>
<keyword evidence="4" id="KW-0804">Transcription</keyword>
<dbReference type="PANTHER" id="PTHR43214">
    <property type="entry name" value="TWO-COMPONENT RESPONSE REGULATOR"/>
    <property type="match status" value="1"/>
</dbReference>
<keyword evidence="1 5" id="KW-0597">Phosphoprotein</keyword>
<gene>
    <name evidence="8" type="ORF">FC50_GL002100</name>
</gene>
<keyword evidence="2" id="KW-0805">Transcription regulation</keyword>
<evidence type="ECO:0000256" key="4">
    <source>
        <dbReference type="ARBA" id="ARBA00023163"/>
    </source>
</evidence>
<dbReference type="Pfam" id="PF00196">
    <property type="entry name" value="GerE"/>
    <property type="match status" value="1"/>
</dbReference>
<dbReference type="AlphaFoldDB" id="A0A0R1TT70"/>
<proteinExistence type="predicted"/>
<dbReference type="InterPro" id="IPR001789">
    <property type="entry name" value="Sig_transdc_resp-reg_receiver"/>
</dbReference>
<reference evidence="8 9" key="1">
    <citation type="journal article" date="2015" name="Genome Announc.">
        <title>Expanding the biotechnology potential of lactobacilli through comparative genomics of 213 strains and associated genera.</title>
        <authorList>
            <person name="Sun Z."/>
            <person name="Harris H.M."/>
            <person name="McCann A."/>
            <person name="Guo C."/>
            <person name="Argimon S."/>
            <person name="Zhang W."/>
            <person name="Yang X."/>
            <person name="Jeffery I.B."/>
            <person name="Cooney J.C."/>
            <person name="Kagawa T.F."/>
            <person name="Liu W."/>
            <person name="Song Y."/>
            <person name="Salvetti E."/>
            <person name="Wrobel A."/>
            <person name="Rasinkangas P."/>
            <person name="Parkhill J."/>
            <person name="Rea M.C."/>
            <person name="O'Sullivan O."/>
            <person name="Ritari J."/>
            <person name="Douillard F.P."/>
            <person name="Paul Ross R."/>
            <person name="Yang R."/>
            <person name="Briner A.E."/>
            <person name="Felis G.E."/>
            <person name="de Vos W.M."/>
            <person name="Barrangou R."/>
            <person name="Klaenhammer T.R."/>
            <person name="Caufield P.W."/>
            <person name="Cui Y."/>
            <person name="Zhang H."/>
            <person name="O'Toole P.W."/>
        </authorList>
    </citation>
    <scope>NUCLEOTIDE SEQUENCE [LARGE SCALE GENOMIC DNA]</scope>
    <source>
        <strain evidence="8 9">DSM 15945</strain>
    </source>
</reference>
<dbReference type="Proteomes" id="UP000051922">
    <property type="component" value="Unassembled WGS sequence"/>
</dbReference>
<feature type="domain" description="HTH luxR-type" evidence="6">
    <location>
        <begin position="134"/>
        <end position="199"/>
    </location>
</feature>
<dbReference type="GO" id="GO:0003677">
    <property type="term" value="F:DNA binding"/>
    <property type="evidence" value="ECO:0007669"/>
    <property type="project" value="UniProtKB-KW"/>
</dbReference>
<dbReference type="InterPro" id="IPR039420">
    <property type="entry name" value="WalR-like"/>
</dbReference>
<keyword evidence="9" id="KW-1185">Reference proteome</keyword>
<dbReference type="PATRIC" id="fig|1423783.4.peg.2154"/>
<evidence type="ECO:0000256" key="5">
    <source>
        <dbReference type="PROSITE-ProRule" id="PRU00169"/>
    </source>
</evidence>
<dbReference type="EMBL" id="AZFJ01000061">
    <property type="protein sequence ID" value="KRL84489.1"/>
    <property type="molecule type" value="Genomic_DNA"/>
</dbReference>
<evidence type="ECO:0000259" key="7">
    <source>
        <dbReference type="PROSITE" id="PS50110"/>
    </source>
</evidence>
<dbReference type="PROSITE" id="PS50110">
    <property type="entry name" value="RESPONSE_REGULATORY"/>
    <property type="match status" value="1"/>
</dbReference>
<dbReference type="PRINTS" id="PR00038">
    <property type="entry name" value="HTHLUXR"/>
</dbReference>
<dbReference type="PROSITE" id="PS00622">
    <property type="entry name" value="HTH_LUXR_1"/>
    <property type="match status" value="1"/>
</dbReference>
<dbReference type="STRING" id="1423783.FC50_GL002100"/>
<sequence>MISVYLAEDQSMLNSALTKLLNLEDDLQVVGSALDGATALNDILRLKPNVAVLDIEMPQSTGLDVAAELNRVQPETRVIILTTFAQKSYFERAVAASVAGYLLKDSPSDQLVATIRDVVHGLTRFDPELVINMVSVAHNPLTAREQSVLVDSVAGGTTHDIATRMHLSDGTVRNYLSAIFSKLGVHSRLEAISVAQDNKWI</sequence>
<evidence type="ECO:0000256" key="3">
    <source>
        <dbReference type="ARBA" id="ARBA00023125"/>
    </source>
</evidence>
<dbReference type="CDD" id="cd06170">
    <property type="entry name" value="LuxR_C_like"/>
    <property type="match status" value="1"/>
</dbReference>
<dbReference type="Pfam" id="PF00072">
    <property type="entry name" value="Response_reg"/>
    <property type="match status" value="1"/>
</dbReference>
<dbReference type="InterPro" id="IPR000792">
    <property type="entry name" value="Tscrpt_reg_LuxR_C"/>
</dbReference>
<dbReference type="PANTHER" id="PTHR43214:SF42">
    <property type="entry name" value="TRANSCRIPTIONAL REGULATORY PROTEIN DESR"/>
    <property type="match status" value="1"/>
</dbReference>
<dbReference type="SMART" id="SM00448">
    <property type="entry name" value="REC"/>
    <property type="match status" value="1"/>
</dbReference>
<dbReference type="RefSeq" id="WP_054650652.1">
    <property type="nucleotide sequence ID" value="NZ_AZFJ01000061.1"/>
</dbReference>
<feature type="modified residue" description="4-aspartylphosphate" evidence="5">
    <location>
        <position position="54"/>
    </location>
</feature>
<dbReference type="SUPFAM" id="SSF52172">
    <property type="entry name" value="CheY-like"/>
    <property type="match status" value="1"/>
</dbReference>
<organism evidence="8 9">
    <name type="scientific">Lacticaseibacillus pantheris DSM 15945 = JCM 12539 = NBRC 106106</name>
    <dbReference type="NCBI Taxonomy" id="1423783"/>
    <lineage>
        <taxon>Bacteria</taxon>
        <taxon>Bacillati</taxon>
        <taxon>Bacillota</taxon>
        <taxon>Bacilli</taxon>
        <taxon>Lactobacillales</taxon>
        <taxon>Lactobacillaceae</taxon>
        <taxon>Lacticaseibacillus</taxon>
    </lineage>
</organism>
<evidence type="ECO:0000256" key="1">
    <source>
        <dbReference type="ARBA" id="ARBA00022553"/>
    </source>
</evidence>
<protein>
    <submittedName>
        <fullName evidence="8">Response regulator</fullName>
    </submittedName>
</protein>
<name>A0A0R1TT70_9LACO</name>
<feature type="domain" description="Response regulatory" evidence="7">
    <location>
        <begin position="3"/>
        <end position="119"/>
    </location>
</feature>
<accession>A0A0R1TT70</accession>
<dbReference type="GO" id="GO:0006355">
    <property type="term" value="P:regulation of DNA-templated transcription"/>
    <property type="evidence" value="ECO:0007669"/>
    <property type="project" value="InterPro"/>
</dbReference>